<keyword evidence="10" id="KW-0675">Receptor</keyword>
<keyword evidence="4" id="KW-0433">Leucine-rich repeat</keyword>
<evidence type="ECO:0000256" key="4">
    <source>
        <dbReference type="ARBA" id="ARBA00022614"/>
    </source>
</evidence>
<comment type="similarity">
    <text evidence="2">Belongs to the RLP family.</text>
</comment>
<keyword evidence="5 12" id="KW-0812">Transmembrane</keyword>
<keyword evidence="8 12" id="KW-1133">Transmembrane helix</keyword>
<evidence type="ECO:0000256" key="2">
    <source>
        <dbReference type="ARBA" id="ARBA00009592"/>
    </source>
</evidence>
<evidence type="ECO:0000256" key="12">
    <source>
        <dbReference type="SAM" id="Phobius"/>
    </source>
</evidence>
<dbReference type="AlphaFoldDB" id="A0AA38ZN34"/>
<keyword evidence="3" id="KW-1003">Cell membrane</keyword>
<comment type="subcellular location">
    <subcellularLocation>
        <location evidence="1">Cell membrane</location>
        <topology evidence="1">Single-pass type I membrane protein</topology>
    </subcellularLocation>
</comment>
<feature type="domain" description="Leucine-rich repeat-containing N-terminal plant-type" evidence="13">
    <location>
        <begin position="7"/>
        <end position="41"/>
    </location>
</feature>
<evidence type="ECO:0000256" key="6">
    <source>
        <dbReference type="ARBA" id="ARBA00022729"/>
    </source>
</evidence>
<keyword evidence="16" id="KW-1185">Reference proteome</keyword>
<protein>
    <recommendedName>
        <fullName evidence="17">Leucine-rich repeat-containing N-terminal plant-type domain-containing protein</fullName>
    </recommendedName>
</protein>
<dbReference type="PANTHER" id="PTHR48063">
    <property type="entry name" value="LRR RECEPTOR-LIKE KINASE"/>
    <property type="match status" value="1"/>
</dbReference>
<dbReference type="FunFam" id="3.80.10.10:FF:000920">
    <property type="entry name" value="mRNA, clone: RTFL01-33-G14"/>
    <property type="match status" value="1"/>
</dbReference>
<dbReference type="SUPFAM" id="SSF52047">
    <property type="entry name" value="RNI-like"/>
    <property type="match status" value="1"/>
</dbReference>
<feature type="transmembrane region" description="Helical" evidence="12">
    <location>
        <begin position="856"/>
        <end position="878"/>
    </location>
</feature>
<dbReference type="Proteomes" id="UP001168098">
    <property type="component" value="Unassembled WGS sequence"/>
</dbReference>
<dbReference type="GO" id="GO:0005886">
    <property type="term" value="C:plasma membrane"/>
    <property type="evidence" value="ECO:0007669"/>
    <property type="project" value="UniProtKB-SubCell"/>
</dbReference>
<evidence type="ECO:0008006" key="17">
    <source>
        <dbReference type="Google" id="ProtNLM"/>
    </source>
</evidence>
<feature type="domain" description="Disease resistance R13L4/SHOC-2-like LRR" evidence="14">
    <location>
        <begin position="267"/>
        <end position="421"/>
    </location>
</feature>
<dbReference type="PRINTS" id="PR00019">
    <property type="entry name" value="LEURICHRPT"/>
</dbReference>
<dbReference type="InterPro" id="IPR046956">
    <property type="entry name" value="RLP23-like"/>
</dbReference>
<name>A0AA38ZN34_VITRO</name>
<keyword evidence="9 12" id="KW-0472">Membrane</keyword>
<comment type="caution">
    <text evidence="15">The sequence shown here is derived from an EMBL/GenBank/DDBJ whole genome shotgun (WGS) entry which is preliminary data.</text>
</comment>
<evidence type="ECO:0000256" key="7">
    <source>
        <dbReference type="ARBA" id="ARBA00022737"/>
    </source>
</evidence>
<dbReference type="FunFam" id="3.80.10.10:FF:000649">
    <property type="entry name" value="Leucine Rich Repeat family protein"/>
    <property type="match status" value="1"/>
</dbReference>
<dbReference type="Gene3D" id="3.80.10.10">
    <property type="entry name" value="Ribonuclease Inhibitor"/>
    <property type="match status" value="6"/>
</dbReference>
<dbReference type="SUPFAM" id="SSF52058">
    <property type="entry name" value="L domain-like"/>
    <property type="match status" value="2"/>
</dbReference>
<dbReference type="InterPro" id="IPR001611">
    <property type="entry name" value="Leu-rich_rpt"/>
</dbReference>
<keyword evidence="11" id="KW-0325">Glycoprotein</keyword>
<evidence type="ECO:0000313" key="16">
    <source>
        <dbReference type="Proteomes" id="UP001168098"/>
    </source>
</evidence>
<dbReference type="Pfam" id="PF13855">
    <property type="entry name" value="LRR_8"/>
    <property type="match status" value="2"/>
</dbReference>
<evidence type="ECO:0000256" key="10">
    <source>
        <dbReference type="ARBA" id="ARBA00023170"/>
    </source>
</evidence>
<dbReference type="Pfam" id="PF08263">
    <property type="entry name" value="LRRNT_2"/>
    <property type="match status" value="1"/>
</dbReference>
<dbReference type="EMBL" id="JARBHA010000010">
    <property type="protein sequence ID" value="KAJ9691647.1"/>
    <property type="molecule type" value="Genomic_DNA"/>
</dbReference>
<evidence type="ECO:0000256" key="8">
    <source>
        <dbReference type="ARBA" id="ARBA00022989"/>
    </source>
</evidence>
<evidence type="ECO:0000256" key="3">
    <source>
        <dbReference type="ARBA" id="ARBA00022475"/>
    </source>
</evidence>
<keyword evidence="7" id="KW-0677">Repeat</keyword>
<sequence length="890" mass="97580">MDCLEVEKEALLKFKQGLTDPSGRLSSWVGEDYCKWRGVSCYNRTGRVIKLKLGNPFPNGLEGDGTASELGGEINPSLLSLKYLNYLDLSMNNFGGMEIPKFIGSLGKLRYLNLSGASFGGMIPPNIANLSNLRYLDLNTYSIEPNKNGLEWLSGLSSLKYLNLGGIDLSEAAAYWLQTINNLISLLDSLVYLDLNSNNLQGGLPDAFQNFTSLQLLDLSRNSNIEGEFPRTLGNLCYLRTLILSVNKLSGEITEFLNGLSACSYSTLENLDLGFNELTGNLPDSLGHLKNLRYLQLRSNSFSGSVPESIGSLSSLQELYLSQNQMGGIIPDSLGQLSSLVVLELNENSWEGVITEAHFANLSSLKQLSITRSSPNVSLVFNISSDWAPPFKLTYIYLRSCQLGPKFPTWLRSQNKLTTVVLNKARISGTIPDWLWKLDLQLRELDIAYNQLSGRVPNSLVFSYLANVDLSSNLFDGPLPLWSSNVSTLYLRDNLFSGPIPQNIGQVMPILTDLDISRNSLNGSIPLSMGNLQALITLVISNNNLSGEIPQFWNKMPSLYIVDMSNNNLSGTIPRSLGSLTALRFLVLSDNNLSGELPSQLQNCSALESLDLGDNKFSGNIPSWIGESMPSLLILALRSNFFSGKIPSEICALSALHILDLSHNNVSGFIPPCFGNLSGFKSVLSDDDLARYEGSLKLVAKGRALEYNDILYLVNSLDLSNNSLSGEIPIELTSLLKLGTLNLSSNNLGGTIPENIGNLQWLETLDLSRNKLSGPIPMTMASMTFLAHLNLADNNLSGKIPTGNQFQTFDPSIYQGNLALCGFPLTTDCHDNNGTIPTGKGEDKDDEEGDDSELPWFFVSMGLGFIIGFWGVCGTLIIKSSWRYAYFRFV</sequence>
<evidence type="ECO:0000256" key="9">
    <source>
        <dbReference type="ARBA" id="ARBA00023136"/>
    </source>
</evidence>
<reference evidence="15 16" key="1">
    <citation type="journal article" date="2023" name="BMC Biotechnol.">
        <title>Vitis rotundifolia cv Carlos genome sequencing.</title>
        <authorList>
            <person name="Huff M."/>
            <person name="Hulse-Kemp A."/>
            <person name="Scheffler B."/>
            <person name="Youngblood R."/>
            <person name="Simpson S."/>
            <person name="Babiker E."/>
            <person name="Staton M."/>
        </authorList>
    </citation>
    <scope>NUCLEOTIDE SEQUENCE [LARGE SCALE GENOMIC DNA]</scope>
    <source>
        <tissue evidence="15">Leaf</tissue>
    </source>
</reference>
<dbReference type="PANTHER" id="PTHR48063:SF81">
    <property type="entry name" value="LEUCINE-RICH REPEAT-CONTAINING N-TERMINAL PLANT-TYPE DOMAIN-CONTAINING PROTEIN"/>
    <property type="match status" value="1"/>
</dbReference>
<evidence type="ECO:0000256" key="11">
    <source>
        <dbReference type="ARBA" id="ARBA00023180"/>
    </source>
</evidence>
<keyword evidence="6" id="KW-0732">Signal</keyword>
<dbReference type="InterPro" id="IPR013210">
    <property type="entry name" value="LRR_N_plant-typ"/>
</dbReference>
<dbReference type="InterPro" id="IPR032675">
    <property type="entry name" value="LRR_dom_sf"/>
</dbReference>
<dbReference type="Pfam" id="PF23598">
    <property type="entry name" value="LRR_14"/>
    <property type="match status" value="1"/>
</dbReference>
<evidence type="ECO:0000259" key="13">
    <source>
        <dbReference type="Pfam" id="PF08263"/>
    </source>
</evidence>
<dbReference type="Pfam" id="PF00560">
    <property type="entry name" value="LRR_1"/>
    <property type="match status" value="8"/>
</dbReference>
<evidence type="ECO:0000313" key="15">
    <source>
        <dbReference type="EMBL" id="KAJ9691647.1"/>
    </source>
</evidence>
<dbReference type="InterPro" id="IPR055414">
    <property type="entry name" value="LRR_R13L4/SHOC2-like"/>
</dbReference>
<accession>A0AA38ZN34</accession>
<organism evidence="15 16">
    <name type="scientific">Vitis rotundifolia</name>
    <name type="common">Muscadine grape</name>
    <dbReference type="NCBI Taxonomy" id="103349"/>
    <lineage>
        <taxon>Eukaryota</taxon>
        <taxon>Viridiplantae</taxon>
        <taxon>Streptophyta</taxon>
        <taxon>Embryophyta</taxon>
        <taxon>Tracheophyta</taxon>
        <taxon>Spermatophyta</taxon>
        <taxon>Magnoliopsida</taxon>
        <taxon>eudicotyledons</taxon>
        <taxon>Gunneridae</taxon>
        <taxon>Pentapetalae</taxon>
        <taxon>rosids</taxon>
        <taxon>Vitales</taxon>
        <taxon>Vitaceae</taxon>
        <taxon>Viteae</taxon>
        <taxon>Vitis</taxon>
    </lineage>
</organism>
<dbReference type="SMART" id="SM00369">
    <property type="entry name" value="LRR_TYP"/>
    <property type="match status" value="7"/>
</dbReference>
<evidence type="ECO:0000256" key="5">
    <source>
        <dbReference type="ARBA" id="ARBA00022692"/>
    </source>
</evidence>
<dbReference type="InterPro" id="IPR003591">
    <property type="entry name" value="Leu-rich_rpt_typical-subtyp"/>
</dbReference>
<gene>
    <name evidence="15" type="ORF">PVL29_013749</name>
</gene>
<evidence type="ECO:0000259" key="14">
    <source>
        <dbReference type="Pfam" id="PF23598"/>
    </source>
</evidence>
<evidence type="ECO:0000256" key="1">
    <source>
        <dbReference type="ARBA" id="ARBA00004251"/>
    </source>
</evidence>
<proteinExistence type="inferred from homology"/>